<comment type="caution">
    <text evidence="1">The sequence shown here is derived from an EMBL/GenBank/DDBJ whole genome shotgun (WGS) entry which is preliminary data.</text>
</comment>
<sequence length="36" mass="3734">MVKSVVILCEDSPIGKNSSLEAIRMAAGIMAVGDLD</sequence>
<reference evidence="1" key="1">
    <citation type="journal article" date="2014" name="Front. Microbiol.">
        <title>High frequency of phylogenetically diverse reductive dehalogenase-homologous genes in deep subseafloor sedimentary metagenomes.</title>
        <authorList>
            <person name="Kawai M."/>
            <person name="Futagami T."/>
            <person name="Toyoda A."/>
            <person name="Takaki Y."/>
            <person name="Nishi S."/>
            <person name="Hori S."/>
            <person name="Arai W."/>
            <person name="Tsubouchi T."/>
            <person name="Morono Y."/>
            <person name="Uchiyama I."/>
            <person name="Ito T."/>
            <person name="Fujiyama A."/>
            <person name="Inagaki F."/>
            <person name="Takami H."/>
        </authorList>
    </citation>
    <scope>NUCLEOTIDE SEQUENCE</scope>
    <source>
        <strain evidence="1">Expedition CK06-06</strain>
    </source>
</reference>
<gene>
    <name evidence="1" type="ORF">S12H4_02876</name>
</gene>
<accession>X1S0D5</accession>
<proteinExistence type="predicted"/>
<dbReference type="AlphaFoldDB" id="X1S0D5"/>
<organism evidence="1">
    <name type="scientific">marine sediment metagenome</name>
    <dbReference type="NCBI Taxonomy" id="412755"/>
    <lineage>
        <taxon>unclassified sequences</taxon>
        <taxon>metagenomes</taxon>
        <taxon>ecological metagenomes</taxon>
    </lineage>
</organism>
<name>X1S0D5_9ZZZZ</name>
<feature type="non-terminal residue" evidence="1">
    <location>
        <position position="36"/>
    </location>
</feature>
<protein>
    <submittedName>
        <fullName evidence="1">Uncharacterized protein</fullName>
    </submittedName>
</protein>
<evidence type="ECO:0000313" key="1">
    <source>
        <dbReference type="EMBL" id="GAI68920.1"/>
    </source>
</evidence>
<dbReference type="EMBL" id="BARW01000753">
    <property type="protein sequence ID" value="GAI68920.1"/>
    <property type="molecule type" value="Genomic_DNA"/>
</dbReference>